<dbReference type="VEuPathDB" id="FungiDB:HpaG804333"/>
<evidence type="ECO:0000313" key="1">
    <source>
        <dbReference type="EnsemblProtists" id="HpaP804333"/>
    </source>
</evidence>
<protein>
    <submittedName>
        <fullName evidence="1">Uncharacterized protein</fullName>
    </submittedName>
</protein>
<name>M4BDG6_HYAAE</name>
<dbReference type="EMBL" id="JH598161">
    <property type="status" value="NOT_ANNOTATED_CDS"/>
    <property type="molecule type" value="Genomic_DNA"/>
</dbReference>
<reference evidence="1" key="2">
    <citation type="submission" date="2015-06" db="UniProtKB">
        <authorList>
            <consortium name="EnsemblProtists"/>
        </authorList>
    </citation>
    <scope>IDENTIFICATION</scope>
    <source>
        <strain evidence="1">Emoy2</strain>
    </source>
</reference>
<accession>M4BDG6</accession>
<keyword evidence="2" id="KW-1185">Reference proteome</keyword>
<dbReference type="InParanoid" id="M4BDG6"/>
<dbReference type="HOGENOM" id="CLU_1550481_0_0_1"/>
<dbReference type="EnsemblProtists" id="HpaT804333">
    <property type="protein sequence ID" value="HpaP804333"/>
    <property type="gene ID" value="HpaG804333"/>
</dbReference>
<sequence length="173" mass="18882">MAGLLSRSEQFDLGDRGRLTRSRLGLTTCSNVPRRTTGRRVSGSVLLYINNRYWILGEFSSWDRAHAQQTCWRVIGRPRIVGTSSFCRVIRSIVDVPCTRISYGPLLSRAARCAASRSARSAEKPSPLFTLTHYGGLPAQGKGASFLAPRRVSPLSVVAAGCRLGRDSGKNVS</sequence>
<organism evidence="1 2">
    <name type="scientific">Hyaloperonospora arabidopsidis (strain Emoy2)</name>
    <name type="common">Downy mildew agent</name>
    <name type="synonym">Peronospora arabidopsidis</name>
    <dbReference type="NCBI Taxonomy" id="559515"/>
    <lineage>
        <taxon>Eukaryota</taxon>
        <taxon>Sar</taxon>
        <taxon>Stramenopiles</taxon>
        <taxon>Oomycota</taxon>
        <taxon>Peronosporomycetes</taxon>
        <taxon>Peronosporales</taxon>
        <taxon>Peronosporaceae</taxon>
        <taxon>Hyaloperonospora</taxon>
    </lineage>
</organism>
<proteinExistence type="predicted"/>
<dbReference type="Proteomes" id="UP000011713">
    <property type="component" value="Unassembled WGS sequence"/>
</dbReference>
<reference evidence="2" key="1">
    <citation type="journal article" date="2010" name="Science">
        <title>Signatures of adaptation to obligate biotrophy in the Hyaloperonospora arabidopsidis genome.</title>
        <authorList>
            <person name="Baxter L."/>
            <person name="Tripathy S."/>
            <person name="Ishaque N."/>
            <person name="Boot N."/>
            <person name="Cabral A."/>
            <person name="Kemen E."/>
            <person name="Thines M."/>
            <person name="Ah-Fong A."/>
            <person name="Anderson R."/>
            <person name="Badejoko W."/>
            <person name="Bittner-Eddy P."/>
            <person name="Boore J.L."/>
            <person name="Chibucos M.C."/>
            <person name="Coates M."/>
            <person name="Dehal P."/>
            <person name="Delehaunty K."/>
            <person name="Dong S."/>
            <person name="Downton P."/>
            <person name="Dumas B."/>
            <person name="Fabro G."/>
            <person name="Fronick C."/>
            <person name="Fuerstenberg S.I."/>
            <person name="Fulton L."/>
            <person name="Gaulin E."/>
            <person name="Govers F."/>
            <person name="Hughes L."/>
            <person name="Humphray S."/>
            <person name="Jiang R.H."/>
            <person name="Judelson H."/>
            <person name="Kamoun S."/>
            <person name="Kyung K."/>
            <person name="Meijer H."/>
            <person name="Minx P."/>
            <person name="Morris P."/>
            <person name="Nelson J."/>
            <person name="Phuntumart V."/>
            <person name="Qutob D."/>
            <person name="Rehmany A."/>
            <person name="Rougon-Cardoso A."/>
            <person name="Ryden P."/>
            <person name="Torto-Alalibo T."/>
            <person name="Studholme D."/>
            <person name="Wang Y."/>
            <person name="Win J."/>
            <person name="Wood J."/>
            <person name="Clifton S.W."/>
            <person name="Rogers J."/>
            <person name="Van den Ackerveken G."/>
            <person name="Jones J.D."/>
            <person name="McDowell J.M."/>
            <person name="Beynon J."/>
            <person name="Tyler B.M."/>
        </authorList>
    </citation>
    <scope>NUCLEOTIDE SEQUENCE [LARGE SCALE GENOMIC DNA]</scope>
    <source>
        <strain evidence="2">Emoy2</strain>
    </source>
</reference>
<evidence type="ECO:0000313" key="2">
    <source>
        <dbReference type="Proteomes" id="UP000011713"/>
    </source>
</evidence>
<dbReference type="AlphaFoldDB" id="M4BDG6"/>